<proteinExistence type="predicted"/>
<dbReference type="EMBL" id="GBXM01093618">
    <property type="protein sequence ID" value="JAH14959.1"/>
    <property type="molecule type" value="Transcribed_RNA"/>
</dbReference>
<organism evidence="1">
    <name type="scientific">Anguilla anguilla</name>
    <name type="common">European freshwater eel</name>
    <name type="synonym">Muraena anguilla</name>
    <dbReference type="NCBI Taxonomy" id="7936"/>
    <lineage>
        <taxon>Eukaryota</taxon>
        <taxon>Metazoa</taxon>
        <taxon>Chordata</taxon>
        <taxon>Craniata</taxon>
        <taxon>Vertebrata</taxon>
        <taxon>Euteleostomi</taxon>
        <taxon>Actinopterygii</taxon>
        <taxon>Neopterygii</taxon>
        <taxon>Teleostei</taxon>
        <taxon>Anguilliformes</taxon>
        <taxon>Anguillidae</taxon>
        <taxon>Anguilla</taxon>
    </lineage>
</organism>
<reference evidence="1" key="1">
    <citation type="submission" date="2014-11" db="EMBL/GenBank/DDBJ databases">
        <authorList>
            <person name="Amaro Gonzalez C."/>
        </authorList>
    </citation>
    <scope>NUCLEOTIDE SEQUENCE</scope>
</reference>
<reference evidence="1" key="2">
    <citation type="journal article" date="2015" name="Fish Shellfish Immunol.">
        <title>Early steps in the European eel (Anguilla anguilla)-Vibrio vulnificus interaction in the gills: Role of the RtxA13 toxin.</title>
        <authorList>
            <person name="Callol A."/>
            <person name="Pajuelo D."/>
            <person name="Ebbesson L."/>
            <person name="Teles M."/>
            <person name="MacKenzie S."/>
            <person name="Amaro C."/>
        </authorList>
    </citation>
    <scope>NUCLEOTIDE SEQUENCE</scope>
</reference>
<sequence length="58" mass="6874">MEGVSFFFPYICIFYKLWCPTLGRTCQICTLNSHFIWNVQLSIFQLQPHSCMTSTDEF</sequence>
<protein>
    <submittedName>
        <fullName evidence="1">Uncharacterized protein</fullName>
    </submittedName>
</protein>
<name>A0A0E9QDV1_ANGAN</name>
<accession>A0A0E9QDV1</accession>
<evidence type="ECO:0000313" key="1">
    <source>
        <dbReference type="EMBL" id="JAH14959.1"/>
    </source>
</evidence>
<dbReference type="AlphaFoldDB" id="A0A0E9QDV1"/>